<dbReference type="Gramene" id="OB07G19830.1">
    <property type="protein sequence ID" value="OB07G19830.1"/>
    <property type="gene ID" value="OB07G19830"/>
</dbReference>
<feature type="signal peptide" evidence="2">
    <location>
        <begin position="1"/>
        <end position="22"/>
    </location>
</feature>
<dbReference type="InterPro" id="IPR050481">
    <property type="entry name" value="UDP-glycosyltransf_plant"/>
</dbReference>
<dbReference type="eggNOG" id="KOG1192">
    <property type="taxonomic scope" value="Eukaryota"/>
</dbReference>
<name>J3MKQ1_ORYBR</name>
<keyword evidence="2" id="KW-0732">Signal</keyword>
<evidence type="ECO:0000256" key="2">
    <source>
        <dbReference type="SAM" id="SignalP"/>
    </source>
</evidence>
<dbReference type="Proteomes" id="UP000006038">
    <property type="component" value="Chromosome 7"/>
</dbReference>
<evidence type="ECO:0000313" key="3">
    <source>
        <dbReference type="EnsemblPlants" id="OB07G19830.1"/>
    </source>
</evidence>
<evidence type="ECO:0000313" key="4">
    <source>
        <dbReference type="Proteomes" id="UP000006038"/>
    </source>
</evidence>
<dbReference type="PANTHER" id="PTHR48048">
    <property type="entry name" value="GLYCOSYLTRANSFERASE"/>
    <property type="match status" value="1"/>
</dbReference>
<evidence type="ECO:0000256" key="1">
    <source>
        <dbReference type="ARBA" id="ARBA00022679"/>
    </source>
</evidence>
<dbReference type="CDD" id="cd03784">
    <property type="entry name" value="GT1_Gtf-like"/>
    <property type="match status" value="1"/>
</dbReference>
<feature type="chain" id="PRO_5003774013" description="UDP-glycosyltransferases domain-containing protein" evidence="2">
    <location>
        <begin position="23"/>
        <end position="369"/>
    </location>
</feature>
<organism evidence="3">
    <name type="scientific">Oryza brachyantha</name>
    <name type="common">malo sina</name>
    <dbReference type="NCBI Taxonomy" id="4533"/>
    <lineage>
        <taxon>Eukaryota</taxon>
        <taxon>Viridiplantae</taxon>
        <taxon>Streptophyta</taxon>
        <taxon>Embryophyta</taxon>
        <taxon>Tracheophyta</taxon>
        <taxon>Spermatophyta</taxon>
        <taxon>Magnoliopsida</taxon>
        <taxon>Liliopsida</taxon>
        <taxon>Poales</taxon>
        <taxon>Poaceae</taxon>
        <taxon>BOP clade</taxon>
        <taxon>Oryzoideae</taxon>
        <taxon>Oryzeae</taxon>
        <taxon>Oryzinae</taxon>
        <taxon>Oryza</taxon>
    </lineage>
</organism>
<evidence type="ECO:0008006" key="5">
    <source>
        <dbReference type="Google" id="ProtNLM"/>
    </source>
</evidence>
<dbReference type="EnsemblPlants" id="OB07G19830.1">
    <property type="protein sequence ID" value="OB07G19830.1"/>
    <property type="gene ID" value="OB07G19830"/>
</dbReference>
<keyword evidence="1" id="KW-0808">Transferase</keyword>
<dbReference type="SUPFAM" id="SSF53756">
    <property type="entry name" value="UDP-Glycosyltransferase/glycogen phosphorylase"/>
    <property type="match status" value="1"/>
</dbReference>
<proteinExistence type="predicted"/>
<reference evidence="3" key="2">
    <citation type="submission" date="2013-04" db="UniProtKB">
        <authorList>
            <consortium name="EnsemblPlants"/>
        </authorList>
    </citation>
    <scope>IDENTIFICATION</scope>
</reference>
<dbReference type="InterPro" id="IPR002213">
    <property type="entry name" value="UDP_glucos_trans"/>
</dbReference>
<dbReference type="OMA" id="NITHHEE"/>
<dbReference type="AlphaFoldDB" id="J3MKQ1"/>
<dbReference type="PANTHER" id="PTHR48048:SF75">
    <property type="entry name" value="GLYCOSYLTRANSFERASE"/>
    <property type="match status" value="1"/>
</dbReference>
<dbReference type="FunFam" id="3.40.50.2000:FF:000020">
    <property type="entry name" value="Glycosyltransferase"/>
    <property type="match status" value="1"/>
</dbReference>
<reference evidence="3" key="1">
    <citation type="journal article" date="2013" name="Nat. Commun.">
        <title>Whole-genome sequencing of Oryza brachyantha reveals mechanisms underlying Oryza genome evolution.</title>
        <authorList>
            <person name="Chen J."/>
            <person name="Huang Q."/>
            <person name="Gao D."/>
            <person name="Wang J."/>
            <person name="Lang Y."/>
            <person name="Liu T."/>
            <person name="Li B."/>
            <person name="Bai Z."/>
            <person name="Luis Goicoechea J."/>
            <person name="Liang C."/>
            <person name="Chen C."/>
            <person name="Zhang W."/>
            <person name="Sun S."/>
            <person name="Liao Y."/>
            <person name="Zhang X."/>
            <person name="Yang L."/>
            <person name="Song C."/>
            <person name="Wang M."/>
            <person name="Shi J."/>
            <person name="Liu G."/>
            <person name="Liu J."/>
            <person name="Zhou H."/>
            <person name="Zhou W."/>
            <person name="Yu Q."/>
            <person name="An N."/>
            <person name="Chen Y."/>
            <person name="Cai Q."/>
            <person name="Wang B."/>
            <person name="Liu B."/>
            <person name="Min J."/>
            <person name="Huang Y."/>
            <person name="Wu H."/>
            <person name="Li Z."/>
            <person name="Zhang Y."/>
            <person name="Yin Y."/>
            <person name="Song W."/>
            <person name="Jiang J."/>
            <person name="Jackson S.A."/>
            <person name="Wing R.A."/>
            <person name="Wang J."/>
            <person name="Chen M."/>
        </authorList>
    </citation>
    <scope>NUCLEOTIDE SEQUENCE [LARGE SCALE GENOMIC DNA]</scope>
    <source>
        <strain evidence="3">cv. IRGC 101232</strain>
    </source>
</reference>
<sequence>MAPSVRALVLGMFCFRALDVAAELGLPAYFFYPSGGGAVAVLLHLPSMHPRVNDAGLATAARQPGNFLRMSELMAESSGIILNTFEWLETRAVHALKDGLCVPRGRATPPVYCVGPLVSGGGGGGATEHECLRWLDAQPDQAVVFLSFGSRGTFPKKQLDEIAAGLERSGQRFLWVVRSPTVAINDSNGEDGALAGAPPLEPDLDALLPAGFLERTEGRGLVVRSWAPQVEVLRHRATGTFVTHCGWNSTLEAVTAGVPLLCWPLYAEQRLNKVLIVEGMELGAEIEGYDEETVAAEEVEAKVRWVMESDGGHALRRRAAAAKDAAARALEEGGTSYVAVSDFVEGLRTSNGRTKVSVSDFSGFGTKLK</sequence>
<protein>
    <recommendedName>
        <fullName evidence="5">UDP-glycosyltransferases domain-containing protein</fullName>
    </recommendedName>
</protein>
<dbReference type="HOGENOM" id="CLU_001724_3_2_1"/>
<keyword evidence="4" id="KW-1185">Reference proteome</keyword>
<accession>J3MKQ1</accession>
<dbReference type="Pfam" id="PF00201">
    <property type="entry name" value="UDPGT"/>
    <property type="match status" value="1"/>
</dbReference>
<dbReference type="Gene3D" id="3.40.50.2000">
    <property type="entry name" value="Glycogen Phosphorylase B"/>
    <property type="match status" value="2"/>
</dbReference>
<dbReference type="GO" id="GO:0035251">
    <property type="term" value="F:UDP-glucosyltransferase activity"/>
    <property type="evidence" value="ECO:0007669"/>
    <property type="project" value="InterPro"/>
</dbReference>